<dbReference type="Gene3D" id="3.50.50.60">
    <property type="entry name" value="FAD/NAD(P)-binding domain"/>
    <property type="match status" value="1"/>
</dbReference>
<dbReference type="EMBL" id="JAUTAS010000001">
    <property type="protein sequence ID" value="MDQ1110222.1"/>
    <property type="molecule type" value="Genomic_DNA"/>
</dbReference>
<gene>
    <name evidence="2" type="ORF">QE424_003381</name>
</gene>
<evidence type="ECO:0000259" key="1">
    <source>
        <dbReference type="Pfam" id="PF01593"/>
    </source>
</evidence>
<dbReference type="AlphaFoldDB" id="A0AAP5EBB6"/>
<dbReference type="Gene3D" id="3.30.70.1990">
    <property type="match status" value="1"/>
</dbReference>
<reference evidence="2" key="1">
    <citation type="submission" date="2023-07" db="EMBL/GenBank/DDBJ databases">
        <title>Functional and genomic diversity of the sorghum phyllosphere microbiome.</title>
        <authorList>
            <person name="Shade A."/>
        </authorList>
    </citation>
    <scope>NUCLEOTIDE SEQUENCE</scope>
    <source>
        <strain evidence="2">SORGH_AS_0457</strain>
    </source>
</reference>
<dbReference type="SUPFAM" id="SSF51905">
    <property type="entry name" value="FAD/NAD(P)-binding domain"/>
    <property type="match status" value="1"/>
</dbReference>
<organism evidence="2 3">
    <name type="scientific">Stenotrophomonas rhizophila</name>
    <dbReference type="NCBI Taxonomy" id="216778"/>
    <lineage>
        <taxon>Bacteria</taxon>
        <taxon>Pseudomonadati</taxon>
        <taxon>Pseudomonadota</taxon>
        <taxon>Gammaproteobacteria</taxon>
        <taxon>Lysobacterales</taxon>
        <taxon>Lysobacteraceae</taxon>
        <taxon>Stenotrophomonas</taxon>
    </lineage>
</organism>
<proteinExistence type="predicted"/>
<protein>
    <submittedName>
        <fullName evidence="2">NAD/FAD-binding protein</fullName>
    </submittedName>
</protein>
<comment type="caution">
    <text evidence="2">The sequence shown here is derived from an EMBL/GenBank/DDBJ whole genome shotgun (WGS) entry which is preliminary data.</text>
</comment>
<dbReference type="PANTHER" id="PTHR42923:SF17">
    <property type="entry name" value="AMINE OXIDASE DOMAIN-CONTAINING PROTEIN"/>
    <property type="match status" value="1"/>
</dbReference>
<dbReference type="Pfam" id="PF01593">
    <property type="entry name" value="Amino_oxidase"/>
    <property type="match status" value="1"/>
</dbReference>
<accession>A0AAP5EBB6</accession>
<dbReference type="InterPro" id="IPR002937">
    <property type="entry name" value="Amino_oxidase"/>
</dbReference>
<dbReference type="Proteomes" id="UP001226084">
    <property type="component" value="Unassembled WGS sequence"/>
</dbReference>
<sequence length="426" mass="48058">MRIAVIGSGIAGLASAWWLSQRHEVTLFEANDYLGGHTHTHNVMVDGRAQAVDTGFIVFNPQHYPLLTALFDELHVASQPTTMSFSVHSESTGLEYNATTLDTLFCQRRNLLSPRFWGMLRDLRRFYRQAPALLRSGEEGPSLGDYLKQGGYGEAFIQEHLLPMASALWSSPVQALADFPARYLVQFMANHQMLQMTGRPAWRVVQGGSARYVEAMRRRWRVRERLECRVLGVERQEHGVRVLTADGLEGFDQMVLACHSDQALALLSDADPTERSVLGAIRYQPNEVVLHTDANLLPRNRKAWAAWNAHVPRDPLAPCTVSYCMNLLQGIDTPTPLVVTLNRTDAIAPEKILRRMQYAHPVHDHAMVRAQGRWAEVQGRRRTWFAGAYWGWGFHEDGIRSARRVVEALQSLDAEAYWPLSQGVPA</sequence>
<dbReference type="GO" id="GO:0016491">
    <property type="term" value="F:oxidoreductase activity"/>
    <property type="evidence" value="ECO:0007669"/>
    <property type="project" value="InterPro"/>
</dbReference>
<evidence type="ECO:0000313" key="3">
    <source>
        <dbReference type="Proteomes" id="UP001226084"/>
    </source>
</evidence>
<name>A0AAP5EBB6_9GAMM</name>
<dbReference type="InterPro" id="IPR036188">
    <property type="entry name" value="FAD/NAD-bd_sf"/>
</dbReference>
<dbReference type="InterPro" id="IPR050464">
    <property type="entry name" value="Zeta_carotene_desat/Oxidored"/>
</dbReference>
<dbReference type="FunFam" id="1.10.405.20:FF:000001">
    <property type="entry name" value="Amine oxidase"/>
    <property type="match status" value="1"/>
</dbReference>
<dbReference type="PANTHER" id="PTHR42923">
    <property type="entry name" value="PROTOPORPHYRINOGEN OXIDASE"/>
    <property type="match status" value="1"/>
</dbReference>
<dbReference type="Gene3D" id="1.10.405.20">
    <property type="match status" value="1"/>
</dbReference>
<evidence type="ECO:0000313" key="2">
    <source>
        <dbReference type="EMBL" id="MDQ1110222.1"/>
    </source>
</evidence>
<dbReference type="RefSeq" id="WP_307107649.1">
    <property type="nucleotide sequence ID" value="NZ_JAUTAS010000001.1"/>
</dbReference>
<feature type="domain" description="Amine oxidase" evidence="1">
    <location>
        <begin position="10"/>
        <end position="283"/>
    </location>
</feature>